<gene>
    <name evidence="2" type="ORF">LIER_36095</name>
</gene>
<protein>
    <submittedName>
        <fullName evidence="2">Uncharacterized protein</fullName>
    </submittedName>
</protein>
<dbReference type="EMBL" id="BAABME010016276">
    <property type="protein sequence ID" value="GAA0145265.1"/>
    <property type="molecule type" value="Genomic_DNA"/>
</dbReference>
<dbReference type="Proteomes" id="UP001454036">
    <property type="component" value="Unassembled WGS sequence"/>
</dbReference>
<reference evidence="2 3" key="1">
    <citation type="submission" date="2024-01" db="EMBL/GenBank/DDBJ databases">
        <title>The complete chloroplast genome sequence of Lithospermum erythrorhizon: insights into the phylogenetic relationship among Boraginaceae species and the maternal lineages of purple gromwells.</title>
        <authorList>
            <person name="Okada T."/>
            <person name="Watanabe K."/>
        </authorList>
    </citation>
    <scope>NUCLEOTIDE SEQUENCE [LARGE SCALE GENOMIC DNA]</scope>
</reference>
<feature type="region of interest" description="Disordered" evidence="1">
    <location>
        <begin position="69"/>
        <end position="125"/>
    </location>
</feature>
<evidence type="ECO:0000256" key="1">
    <source>
        <dbReference type="SAM" id="MobiDB-lite"/>
    </source>
</evidence>
<evidence type="ECO:0000313" key="3">
    <source>
        <dbReference type="Proteomes" id="UP001454036"/>
    </source>
</evidence>
<organism evidence="2 3">
    <name type="scientific">Lithospermum erythrorhizon</name>
    <name type="common">Purple gromwell</name>
    <name type="synonym">Lithospermum officinale var. erythrorhizon</name>
    <dbReference type="NCBI Taxonomy" id="34254"/>
    <lineage>
        <taxon>Eukaryota</taxon>
        <taxon>Viridiplantae</taxon>
        <taxon>Streptophyta</taxon>
        <taxon>Embryophyta</taxon>
        <taxon>Tracheophyta</taxon>
        <taxon>Spermatophyta</taxon>
        <taxon>Magnoliopsida</taxon>
        <taxon>eudicotyledons</taxon>
        <taxon>Gunneridae</taxon>
        <taxon>Pentapetalae</taxon>
        <taxon>asterids</taxon>
        <taxon>lamiids</taxon>
        <taxon>Boraginales</taxon>
        <taxon>Boraginaceae</taxon>
        <taxon>Boraginoideae</taxon>
        <taxon>Lithospermeae</taxon>
        <taxon>Lithospermum</taxon>
    </lineage>
</organism>
<sequence>MKTAFVGCEAIEICKDKGGKKLFRIKAKVNVNQPIRRMIKALLEKSWVEFRLHDGVEVHGRPALKWEAKGDSHAQMVGGEEHGVNRKGNANGGHTRSGDESLKLLDDADKSESTAKVANRPSRSP</sequence>
<proteinExistence type="predicted"/>
<dbReference type="AlphaFoldDB" id="A0AAV3P4T7"/>
<keyword evidence="3" id="KW-1185">Reference proteome</keyword>
<name>A0AAV3P4T7_LITER</name>
<accession>A0AAV3P4T7</accession>
<feature type="compositionally biased region" description="Basic and acidic residues" evidence="1">
    <location>
        <begin position="96"/>
        <end position="113"/>
    </location>
</feature>
<comment type="caution">
    <text evidence="2">The sequence shown here is derived from an EMBL/GenBank/DDBJ whole genome shotgun (WGS) entry which is preliminary data.</text>
</comment>
<evidence type="ECO:0000313" key="2">
    <source>
        <dbReference type="EMBL" id="GAA0145265.1"/>
    </source>
</evidence>